<evidence type="ECO:0000256" key="1">
    <source>
        <dbReference type="ARBA" id="ARBA00007613"/>
    </source>
</evidence>
<feature type="chain" id="PRO_5007359859" evidence="2">
    <location>
        <begin position="23"/>
        <end position="512"/>
    </location>
</feature>
<keyword evidence="2" id="KW-0564">Palmitate</keyword>
<keyword evidence="2" id="KW-0472">Membrane</keyword>
<dbReference type="EMBL" id="FCOF02000003">
    <property type="protein sequence ID" value="SAK47478.1"/>
    <property type="molecule type" value="Genomic_DNA"/>
</dbReference>
<evidence type="ECO:0000256" key="2">
    <source>
        <dbReference type="RuleBase" id="RU362097"/>
    </source>
</evidence>
<dbReference type="PANTHER" id="PTHR30203">
    <property type="entry name" value="OUTER MEMBRANE CATION EFFLUX PROTEIN"/>
    <property type="match status" value="1"/>
</dbReference>
<evidence type="ECO:0000256" key="3">
    <source>
        <dbReference type="SAM" id="Coils"/>
    </source>
</evidence>
<dbReference type="InterPro" id="IPR010131">
    <property type="entry name" value="MdtP/NodT-like"/>
</dbReference>
<dbReference type="GO" id="GO:0005886">
    <property type="term" value="C:plasma membrane"/>
    <property type="evidence" value="ECO:0007669"/>
    <property type="project" value="UniProtKB-SubCell"/>
</dbReference>
<dbReference type="InterPro" id="IPR003423">
    <property type="entry name" value="OMP_efflux"/>
</dbReference>
<comment type="subcellular location">
    <subcellularLocation>
        <location evidence="2">Cell membrane</location>
        <topology evidence="2">Lipid-anchor</topology>
    </subcellularLocation>
</comment>
<organism evidence="5 6">
    <name type="scientific">Caballeronia catudaia</name>
    <dbReference type="NCBI Taxonomy" id="1777136"/>
    <lineage>
        <taxon>Bacteria</taxon>
        <taxon>Pseudomonadati</taxon>
        <taxon>Pseudomonadota</taxon>
        <taxon>Betaproteobacteria</taxon>
        <taxon>Burkholderiales</taxon>
        <taxon>Burkholderiaceae</taxon>
        <taxon>Caballeronia</taxon>
    </lineage>
</organism>
<proteinExistence type="inferred from homology"/>
<dbReference type="SUPFAM" id="SSF56954">
    <property type="entry name" value="Outer membrane efflux proteins (OEP)"/>
    <property type="match status" value="1"/>
</dbReference>
<feature type="compositionally biased region" description="Polar residues" evidence="4">
    <location>
        <begin position="133"/>
        <end position="144"/>
    </location>
</feature>
<dbReference type="Gene3D" id="2.20.200.10">
    <property type="entry name" value="Outer membrane efflux proteins (OEP)"/>
    <property type="match status" value="1"/>
</dbReference>
<keyword evidence="6" id="KW-1185">Reference proteome</keyword>
<gene>
    <name evidence="5" type="ORF">AWB75_01071</name>
</gene>
<dbReference type="GO" id="GO:0015562">
    <property type="term" value="F:efflux transmembrane transporter activity"/>
    <property type="evidence" value="ECO:0007669"/>
    <property type="project" value="InterPro"/>
</dbReference>
<keyword evidence="2" id="KW-0812">Transmembrane</keyword>
<feature type="coiled-coil region" evidence="3">
    <location>
        <begin position="71"/>
        <end position="98"/>
    </location>
</feature>
<dbReference type="AlphaFoldDB" id="A0A157ZPN5"/>
<name>A0A157ZPN5_9BURK</name>
<comment type="similarity">
    <text evidence="1 2">Belongs to the outer membrane factor (OMF) (TC 1.B.17) family.</text>
</comment>
<keyword evidence="2 5" id="KW-0449">Lipoprotein</keyword>
<dbReference type="Pfam" id="PF02321">
    <property type="entry name" value="OEP"/>
    <property type="match status" value="2"/>
</dbReference>
<evidence type="ECO:0000313" key="5">
    <source>
        <dbReference type="EMBL" id="SAK47478.1"/>
    </source>
</evidence>
<dbReference type="Proteomes" id="UP000054870">
    <property type="component" value="Unassembled WGS sequence"/>
</dbReference>
<evidence type="ECO:0000313" key="6">
    <source>
        <dbReference type="Proteomes" id="UP000054870"/>
    </source>
</evidence>
<evidence type="ECO:0000256" key="4">
    <source>
        <dbReference type="SAM" id="MobiDB-lite"/>
    </source>
</evidence>
<keyword evidence="2" id="KW-0732">Signal</keyword>
<reference evidence="5" key="1">
    <citation type="submission" date="2016-01" db="EMBL/GenBank/DDBJ databases">
        <authorList>
            <person name="Peeters C."/>
        </authorList>
    </citation>
    <scope>NUCLEOTIDE SEQUENCE [LARGE SCALE GENOMIC DNA]</scope>
    <source>
        <strain evidence="5">LMG 29318</strain>
    </source>
</reference>
<feature type="signal peptide" evidence="2">
    <location>
        <begin position="1"/>
        <end position="22"/>
    </location>
</feature>
<dbReference type="Gene3D" id="1.20.1600.10">
    <property type="entry name" value="Outer membrane efflux proteins (OEP)"/>
    <property type="match status" value="1"/>
</dbReference>
<dbReference type="NCBIfam" id="TIGR01845">
    <property type="entry name" value="outer_NodT"/>
    <property type="match status" value="1"/>
</dbReference>
<sequence length="512" mass="55312">MNTNEPSLRSIALAVLACLAMAGCTVGPDFEPPKNATPDVFERTQTAQAPSKPVEAAFNPEWWTLFGDPTLDALEKRLADANLDVAAASARLRQSRAEQRVAGAAELPAIGGAASYNRERGSENGILSLLGVTPSQSQPQSASGNAPLGVSAMPGSKGSPAYNLYQAGFDASWELDIWGRVRRGVEAASALTDASYEDRNAVLLSARAELARDYIELRDTQSLLDIARQNLDIARDAVRLTKIRVREGVTTDLDVANASAQMETIESLIPTLESHRDTTINAIGVLLGEQPGALRPMLIDARDVPKLPDQVPIGFASELARRRPDIQKAEAQLHAATASIGMAKADFYPRITLNGSAGLQSLQLSSLAEWASGQFVIGPSITFPIFEGGRLKGTLQLREAQQQEAAIVYKRTVLEAWREVDDALLVYDAEQRRHDNLANVVSLNQRALGIAQQRYKAGALDYLDVLNVQRQLLDAQSRLEQSKATAAENLITLCKSLGGGWETTFGEHHASR</sequence>
<dbReference type="PANTHER" id="PTHR30203:SF25">
    <property type="entry name" value="OUTER MEMBRANE PROTEIN-RELATED"/>
    <property type="match status" value="1"/>
</dbReference>
<dbReference type="OrthoDB" id="9770517at2"/>
<comment type="caution">
    <text evidence="5">The sequence shown here is derived from an EMBL/GenBank/DDBJ whole genome shotgun (WGS) entry which is preliminary data.</text>
</comment>
<keyword evidence="3" id="KW-0175">Coiled coil</keyword>
<dbReference type="RefSeq" id="WP_061123026.1">
    <property type="nucleotide sequence ID" value="NZ_FCOF02000003.1"/>
</dbReference>
<protein>
    <submittedName>
        <fullName evidence="5">RND efflux system outer membrane lipoprotein</fullName>
    </submittedName>
</protein>
<feature type="region of interest" description="Disordered" evidence="4">
    <location>
        <begin position="133"/>
        <end position="152"/>
    </location>
</feature>
<accession>A0A157ZPN5</accession>
<keyword evidence="2" id="KW-1134">Transmembrane beta strand</keyword>